<reference evidence="1 2" key="1">
    <citation type="submission" date="2021-06" db="EMBL/GenBank/DDBJ databases">
        <authorList>
            <person name="Palmer J.M."/>
        </authorList>
    </citation>
    <scope>NUCLEOTIDE SEQUENCE [LARGE SCALE GENOMIC DNA]</scope>
    <source>
        <strain evidence="1 2">AS_MEX2019</strain>
        <tissue evidence="1">Muscle</tissue>
    </source>
</reference>
<sequence>KEYLALTTPGSQSSDCGIGVTFLYTNILAEILNVLQSVDLFTRRNALQLPFRKERLMNQFFCIRECEHRTKLSIRSEKGDFQDVFDTLVIKRLDALPNNCEFKGEKIYFCESCLTWTRLE</sequence>
<name>A0ABV0YFP7_9TELE</name>
<proteinExistence type="predicted"/>
<keyword evidence="2" id="KW-1185">Reference proteome</keyword>
<evidence type="ECO:0000313" key="2">
    <source>
        <dbReference type="Proteomes" id="UP001469553"/>
    </source>
</evidence>
<comment type="caution">
    <text evidence="1">The sequence shown here is derived from an EMBL/GenBank/DDBJ whole genome shotgun (WGS) entry which is preliminary data.</text>
</comment>
<organism evidence="1 2">
    <name type="scientific">Ameca splendens</name>
    <dbReference type="NCBI Taxonomy" id="208324"/>
    <lineage>
        <taxon>Eukaryota</taxon>
        <taxon>Metazoa</taxon>
        <taxon>Chordata</taxon>
        <taxon>Craniata</taxon>
        <taxon>Vertebrata</taxon>
        <taxon>Euteleostomi</taxon>
        <taxon>Actinopterygii</taxon>
        <taxon>Neopterygii</taxon>
        <taxon>Teleostei</taxon>
        <taxon>Neoteleostei</taxon>
        <taxon>Acanthomorphata</taxon>
        <taxon>Ovalentaria</taxon>
        <taxon>Atherinomorphae</taxon>
        <taxon>Cyprinodontiformes</taxon>
        <taxon>Goodeidae</taxon>
        <taxon>Ameca</taxon>
    </lineage>
</organism>
<protein>
    <submittedName>
        <fullName evidence="1">Uncharacterized protein</fullName>
    </submittedName>
</protein>
<feature type="non-terminal residue" evidence="1">
    <location>
        <position position="1"/>
    </location>
</feature>
<evidence type="ECO:0000313" key="1">
    <source>
        <dbReference type="EMBL" id="MEQ2292552.1"/>
    </source>
</evidence>
<gene>
    <name evidence="1" type="ORF">AMECASPLE_024227</name>
</gene>
<dbReference type="Proteomes" id="UP001469553">
    <property type="component" value="Unassembled WGS sequence"/>
</dbReference>
<accession>A0ABV0YFP7</accession>
<dbReference type="EMBL" id="JAHRIP010030505">
    <property type="protein sequence ID" value="MEQ2292552.1"/>
    <property type="molecule type" value="Genomic_DNA"/>
</dbReference>